<dbReference type="Proteomes" id="UP000243797">
    <property type="component" value="Unassembled WGS sequence"/>
</dbReference>
<evidence type="ECO:0000313" key="1">
    <source>
        <dbReference type="EMBL" id="PNS21105.1"/>
    </source>
</evidence>
<organism evidence="1 2">
    <name type="scientific">Sphaceloma murrayae</name>
    <dbReference type="NCBI Taxonomy" id="2082308"/>
    <lineage>
        <taxon>Eukaryota</taxon>
        <taxon>Fungi</taxon>
        <taxon>Dikarya</taxon>
        <taxon>Ascomycota</taxon>
        <taxon>Pezizomycotina</taxon>
        <taxon>Dothideomycetes</taxon>
        <taxon>Dothideomycetidae</taxon>
        <taxon>Myriangiales</taxon>
        <taxon>Elsinoaceae</taxon>
        <taxon>Sphaceloma</taxon>
    </lineage>
</organism>
<dbReference type="SUPFAM" id="SSF52833">
    <property type="entry name" value="Thioredoxin-like"/>
    <property type="match status" value="1"/>
</dbReference>
<gene>
    <name evidence="1" type="ORF">CAC42_3443</name>
</gene>
<comment type="caution">
    <text evidence="1">The sequence shown here is derived from an EMBL/GenBank/DDBJ whole genome shotgun (WGS) entry which is preliminary data.</text>
</comment>
<dbReference type="OrthoDB" id="40334at2759"/>
<dbReference type="EMBL" id="NKHZ01000012">
    <property type="protein sequence ID" value="PNS21105.1"/>
    <property type="molecule type" value="Genomic_DNA"/>
</dbReference>
<keyword evidence="2" id="KW-1185">Reference proteome</keyword>
<dbReference type="InterPro" id="IPR032801">
    <property type="entry name" value="PXL2A/B/C"/>
</dbReference>
<dbReference type="InParanoid" id="A0A2K1R1D0"/>
<sequence>MTTVPEQYITNRPNGWVDWAQTLTSVLPKLTGPKVNPLPELGSAAPSLGNKATLPGGPTLVAFVRHCGCPFAEKEVRMLGDEAERNSALHVVIVQHSSEADTKDWFDRIKGPDYFPDAKQVTLVSDVDRELYAAWGVGQLGWTQMVNADIMRRLHENKVKEGLDITKSDWTSYRWQNSGGFAVDAEGKVRWRHLASDSSDVGNWKEAADTLFEGAA</sequence>
<name>A0A2K1R1D0_9PEZI</name>
<dbReference type="Gene3D" id="3.40.30.10">
    <property type="entry name" value="Glutaredoxin"/>
    <property type="match status" value="1"/>
</dbReference>
<dbReference type="AlphaFoldDB" id="A0A2K1R1D0"/>
<dbReference type="PANTHER" id="PTHR42336">
    <property type="entry name" value="THIOREDOXIN DOMAIN-CONTAINING PROTEIN-RELATED"/>
    <property type="match status" value="1"/>
</dbReference>
<accession>A0A2K1R1D0</accession>
<proteinExistence type="predicted"/>
<dbReference type="PANTHER" id="PTHR42336:SF1">
    <property type="entry name" value="ALKYL HYDROPEROXIDE REDUCTASE SUBUNIT C_ THIOL SPECIFIC ANTIOXIDANT DOMAIN-CONTAINING PROTEIN"/>
    <property type="match status" value="1"/>
</dbReference>
<evidence type="ECO:0000313" key="2">
    <source>
        <dbReference type="Proteomes" id="UP000243797"/>
    </source>
</evidence>
<reference evidence="1 2" key="1">
    <citation type="submission" date="2017-06" db="EMBL/GenBank/DDBJ databases">
        <title>Draft genome sequence of a variant of Elsinoe murrayae.</title>
        <authorList>
            <person name="Cheng Q."/>
        </authorList>
    </citation>
    <scope>NUCLEOTIDE SEQUENCE [LARGE SCALE GENOMIC DNA]</scope>
    <source>
        <strain evidence="1 2">CQ-2017a</strain>
    </source>
</reference>
<dbReference type="Pfam" id="PF13911">
    <property type="entry name" value="AhpC-TSA_2"/>
    <property type="match status" value="1"/>
</dbReference>
<dbReference type="InterPro" id="IPR036249">
    <property type="entry name" value="Thioredoxin-like_sf"/>
</dbReference>
<protein>
    <submittedName>
        <fullName evidence="1">Uncharacterized protein</fullName>
    </submittedName>
</protein>